<dbReference type="OrthoDB" id="9892at10239"/>
<reference evidence="2 3" key="1">
    <citation type="submission" date="2014-10" db="EMBL/GenBank/DDBJ databases">
        <authorList>
            <person name="Yang M."/>
            <person name="Han W."/>
        </authorList>
    </citation>
    <scope>NUCLEOTIDE SEQUENCE [LARGE SCALE GENOMIC DNA]</scope>
</reference>
<keyword evidence="1" id="KW-0175">Coiled coil</keyword>
<gene>
    <name evidence="2" type="ORF">YH6_031</name>
</gene>
<evidence type="ECO:0000256" key="1">
    <source>
        <dbReference type="SAM" id="Coils"/>
    </source>
</evidence>
<feature type="coiled-coil region" evidence="1">
    <location>
        <begin position="109"/>
        <end position="136"/>
    </location>
</feature>
<organism evidence="2 3">
    <name type="scientific">Pseudomonas phage YH6</name>
    <dbReference type="NCBI Taxonomy" id="1566995"/>
    <lineage>
        <taxon>Viruses</taxon>
        <taxon>Duplodnaviria</taxon>
        <taxon>Heunggongvirae</taxon>
        <taxon>Uroviricota</taxon>
        <taxon>Caudoviricetes</taxon>
        <taxon>Schitoviridae</taxon>
        <taxon>Migulavirinae</taxon>
        <taxon>Litunavirus</taxon>
        <taxon>Litunavirus Yh6</taxon>
    </lineage>
</organism>
<evidence type="ECO:0000313" key="3">
    <source>
        <dbReference type="Proteomes" id="UP000030328"/>
    </source>
</evidence>
<dbReference type="GeneID" id="24724928"/>
<evidence type="ECO:0000313" key="2">
    <source>
        <dbReference type="EMBL" id="AIX13184.1"/>
    </source>
</evidence>
<keyword evidence="3" id="KW-1185">Reference proteome</keyword>
<dbReference type="KEGG" id="vg:24724928"/>
<accession>A0A0A0YSI3</accession>
<proteinExistence type="predicted"/>
<sequence length="184" mass="21530">MIPFVSRKRFDEALARVTKHYEDKVQRRDAIINVQNIKLGEATEEIRSNRRLFARAQSDNYRLQNQIKDLKKAVEARDKKISELAKPFHGDQEVVPVLVAEETVFEPVDTGLEKQLAEAKKEIEILKDKVRKQRRSDAELTMDTLVHAVMREYTNFQRSNNPHLLLRSCENLTKAHRRLVKGKR</sequence>
<dbReference type="Proteomes" id="UP000030328">
    <property type="component" value="Segment"/>
</dbReference>
<name>A0A0A0YSI3_9CAUD</name>
<protein>
    <submittedName>
        <fullName evidence="2">Uncharacterized protein</fullName>
    </submittedName>
</protein>
<dbReference type="RefSeq" id="YP_009152531.1">
    <property type="nucleotide sequence ID" value="NC_027388.1"/>
</dbReference>
<dbReference type="EMBL" id="KM974184">
    <property type="protein sequence ID" value="AIX13184.1"/>
    <property type="molecule type" value="Genomic_DNA"/>
</dbReference>